<dbReference type="PROSITE" id="PS50103">
    <property type="entry name" value="ZF_C3H1"/>
    <property type="match status" value="1"/>
</dbReference>
<dbReference type="Pfam" id="PF17919">
    <property type="entry name" value="RT_RNaseH_2"/>
    <property type="match status" value="1"/>
</dbReference>
<dbReference type="Gene3D" id="4.10.1000.10">
    <property type="entry name" value="Zinc finger, CCCH-type"/>
    <property type="match status" value="1"/>
</dbReference>
<dbReference type="Gene3D" id="3.30.70.270">
    <property type="match status" value="3"/>
</dbReference>
<dbReference type="PANTHER" id="PTHR36886:SF12">
    <property type="entry name" value="C3H1-TYPE DOMAIN-CONTAINING PROTEIN"/>
    <property type="match status" value="1"/>
</dbReference>
<dbReference type="InterPro" id="IPR043502">
    <property type="entry name" value="DNA/RNA_pol_sf"/>
</dbReference>
<evidence type="ECO:0000256" key="4">
    <source>
        <dbReference type="PROSITE-ProRule" id="PRU00723"/>
    </source>
</evidence>
<reference evidence="6" key="2">
    <citation type="submission" date="2019-01" db="UniProtKB">
        <authorList>
            <consortium name="EnsemblPlants"/>
        </authorList>
    </citation>
    <scope>IDENTIFICATION</scope>
    <source>
        <strain evidence="6">cv. Heinz 1706</strain>
    </source>
</reference>
<dbReference type="InterPro" id="IPR052650">
    <property type="entry name" value="Zinc_finger_CCCH"/>
</dbReference>
<evidence type="ECO:0000313" key="7">
    <source>
        <dbReference type="Proteomes" id="UP000004994"/>
    </source>
</evidence>
<dbReference type="InterPro" id="IPR043128">
    <property type="entry name" value="Rev_trsase/Diguanyl_cyclase"/>
</dbReference>
<dbReference type="GO" id="GO:0008270">
    <property type="term" value="F:zinc ion binding"/>
    <property type="evidence" value="ECO:0007669"/>
    <property type="project" value="UniProtKB-KW"/>
</dbReference>
<evidence type="ECO:0000313" key="6">
    <source>
        <dbReference type="EnsemblPlants" id="Solyc12g040285.1.1"/>
    </source>
</evidence>
<keyword evidence="3 4" id="KW-0862">Zinc</keyword>
<sequence length="705" mass="80958">MKKFRFWKDMWCDDDVVRIPLRTFWEVKGTHIDAVTDSNVKDPGFERIRPSGRQLDAEKLSHFSGKEAIGDLKKTSPSLDVLKTRKRSATNLEDRFAKRCKFFARGRCTKGNSCRFFHTKQPVTSHETSKIPHDKGLEEKSLLDCSSQSGENLRIRGGEDSLHPNSHLGYISKSPAFPSSITGYYWKNHLSQDTWYSSDYTTTDDWEPSVPFNPTFMLSQMVRYHKSVLYDGICNSIYQSDVGDGSFPVLIKHMQANADPASTGSNKVKIFGHSDMLPEKDLPRHGKAVAHQENMNTSSNEDKHLESEIDVDNKSVNTKLVVLKNFHVALVEFVEELLRPTWNLGLLSKVAYKKIVKKTVNIVENSLHPNQIPNTAKSTEEYFNLSVTKLSNTIEWKVKVDEASKDNSGPSIADFCIINNNGDLVGAKYLKILDIFNLAFEADRLYNIVGRRELNKATIKSKYLVPLVQHLMDRLSKACWFTKLDLRAGYLQVRKADGDEPKTTYDIVIYSRTLEEHVNHLSLVLSQLRKYTLYVKMEKCEFAQQEIKFLGHLVSKNQVRMDPKKVQAIVDWQAPLHVKDLRSFIGLANYYKKFIVGYSKRAAALTDLLKKDTKWVWSERCDEAFQNLKNAIASEPILKLPDFELPFEVHTDALDKTIGGVLLVQEGHPVDFESRKLNDAEQRYSRHEKKWLWWYTFCGFGEFIF</sequence>
<feature type="domain" description="C3H1-type" evidence="5">
    <location>
        <begin position="94"/>
        <end position="121"/>
    </location>
</feature>
<feature type="zinc finger region" description="C3H1-type" evidence="4">
    <location>
        <begin position="94"/>
        <end position="121"/>
    </location>
</feature>
<evidence type="ECO:0000256" key="3">
    <source>
        <dbReference type="ARBA" id="ARBA00022833"/>
    </source>
</evidence>
<dbReference type="Gramene" id="Solyc12g040285.1.1">
    <property type="protein sequence ID" value="Solyc12g040285.1.1"/>
    <property type="gene ID" value="Solyc12g040285.1"/>
</dbReference>
<evidence type="ECO:0000259" key="5">
    <source>
        <dbReference type="PROSITE" id="PS50103"/>
    </source>
</evidence>
<evidence type="ECO:0000256" key="2">
    <source>
        <dbReference type="ARBA" id="ARBA00022771"/>
    </source>
</evidence>
<reference evidence="6" key="1">
    <citation type="journal article" date="2012" name="Nature">
        <title>The tomato genome sequence provides insights into fleshy fruit evolution.</title>
        <authorList>
            <consortium name="Tomato Genome Consortium"/>
        </authorList>
    </citation>
    <scope>NUCLEOTIDE SEQUENCE [LARGE SCALE GENOMIC DNA]</scope>
    <source>
        <strain evidence="6">cv. Heinz 1706</strain>
    </source>
</reference>
<dbReference type="InterPro" id="IPR000477">
    <property type="entry name" value="RT_dom"/>
</dbReference>
<dbReference type="InterPro" id="IPR000571">
    <property type="entry name" value="Znf_CCCH"/>
</dbReference>
<dbReference type="PaxDb" id="4081-Solyc12g040300.1.1"/>
<dbReference type="SUPFAM" id="SSF56672">
    <property type="entry name" value="DNA/RNA polymerases"/>
    <property type="match status" value="1"/>
</dbReference>
<organism evidence="6">
    <name type="scientific">Solanum lycopersicum</name>
    <name type="common">Tomato</name>
    <name type="synonym">Lycopersicon esculentum</name>
    <dbReference type="NCBI Taxonomy" id="4081"/>
    <lineage>
        <taxon>Eukaryota</taxon>
        <taxon>Viridiplantae</taxon>
        <taxon>Streptophyta</taxon>
        <taxon>Embryophyta</taxon>
        <taxon>Tracheophyta</taxon>
        <taxon>Spermatophyta</taxon>
        <taxon>Magnoliopsida</taxon>
        <taxon>eudicotyledons</taxon>
        <taxon>Gunneridae</taxon>
        <taxon>Pentapetalae</taxon>
        <taxon>asterids</taxon>
        <taxon>lamiids</taxon>
        <taxon>Solanales</taxon>
        <taxon>Solanaceae</taxon>
        <taxon>Solanoideae</taxon>
        <taxon>Solaneae</taxon>
        <taxon>Solanum</taxon>
        <taxon>Solanum subgen. Lycopersicon</taxon>
    </lineage>
</organism>
<accession>A0A3Q7J9K4</accession>
<evidence type="ECO:0000256" key="1">
    <source>
        <dbReference type="ARBA" id="ARBA00022723"/>
    </source>
</evidence>
<proteinExistence type="predicted"/>
<dbReference type="Pfam" id="PF00078">
    <property type="entry name" value="RVT_1"/>
    <property type="match status" value="1"/>
</dbReference>
<dbReference type="InterPro" id="IPR036855">
    <property type="entry name" value="Znf_CCCH_sf"/>
</dbReference>
<dbReference type="AlphaFoldDB" id="A0A3Q7J9K4"/>
<keyword evidence="7" id="KW-1185">Reference proteome</keyword>
<keyword evidence="2 4" id="KW-0863">Zinc-finger</keyword>
<dbReference type="Gene3D" id="3.10.10.10">
    <property type="entry name" value="HIV Type 1 Reverse Transcriptase, subunit A, domain 1"/>
    <property type="match status" value="1"/>
</dbReference>
<dbReference type="FunFam" id="3.30.70.270:FF:000020">
    <property type="entry name" value="Transposon Tf2-6 polyprotein-like Protein"/>
    <property type="match status" value="1"/>
</dbReference>
<dbReference type="EnsemblPlants" id="Solyc12g040285.1.1">
    <property type="protein sequence ID" value="Solyc12g040285.1.1"/>
    <property type="gene ID" value="Solyc12g040285.1"/>
</dbReference>
<dbReference type="FunFam" id="3.30.70.270:FF:000003">
    <property type="entry name" value="Transposon Ty3-G Gag-Pol polyprotein"/>
    <property type="match status" value="1"/>
</dbReference>
<protein>
    <recommendedName>
        <fullName evidence="5">C3H1-type domain-containing protein</fullName>
    </recommendedName>
</protein>
<keyword evidence="1 4" id="KW-0479">Metal-binding</keyword>
<dbReference type="InParanoid" id="A0A3Q7J9K4"/>
<dbReference type="CDD" id="cd01647">
    <property type="entry name" value="RT_LTR"/>
    <property type="match status" value="1"/>
</dbReference>
<dbReference type="InterPro" id="IPR041577">
    <property type="entry name" value="RT_RNaseH_2"/>
</dbReference>
<dbReference type="FunCoup" id="A0A3Q7J9K4">
    <property type="interactions" value="1476"/>
</dbReference>
<name>A0A3Q7J9K4_SOLLC</name>
<dbReference type="SUPFAM" id="SSF90229">
    <property type="entry name" value="CCCH zinc finger"/>
    <property type="match status" value="1"/>
</dbReference>
<dbReference type="Proteomes" id="UP000004994">
    <property type="component" value="Chromosome 12"/>
</dbReference>
<dbReference type="PANTHER" id="PTHR36886">
    <property type="entry name" value="PROTEIN FRIGIDA-ESSENTIAL 1"/>
    <property type="match status" value="1"/>
</dbReference>